<evidence type="ECO:0000256" key="3">
    <source>
        <dbReference type="ARBA" id="ARBA00004173"/>
    </source>
</evidence>
<dbReference type="Pfam" id="PF16953">
    <property type="entry name" value="PRORP"/>
    <property type="match status" value="1"/>
</dbReference>
<keyword evidence="9" id="KW-0378">Hydrolase</keyword>
<dbReference type="FunCoup" id="A0A6P7YQQ8">
    <property type="interactions" value="3092"/>
</dbReference>
<accession>A0A6P7YQQ8</accession>
<proteinExistence type="inferred from homology"/>
<dbReference type="GO" id="GO:0046872">
    <property type="term" value="F:metal ion binding"/>
    <property type="evidence" value="ECO:0007669"/>
    <property type="project" value="UniProtKB-KW"/>
</dbReference>
<dbReference type="Gene3D" id="3.40.50.11980">
    <property type="match status" value="1"/>
</dbReference>
<keyword evidence="11" id="KW-0460">Magnesium</keyword>
<evidence type="ECO:0000313" key="18">
    <source>
        <dbReference type="RefSeq" id="XP_030069597.1"/>
    </source>
</evidence>
<evidence type="ECO:0000256" key="8">
    <source>
        <dbReference type="ARBA" id="ARBA00022723"/>
    </source>
</evidence>
<evidence type="ECO:0000256" key="12">
    <source>
        <dbReference type="ARBA" id="ARBA00022946"/>
    </source>
</evidence>
<evidence type="ECO:0000256" key="4">
    <source>
        <dbReference type="ARBA" id="ARBA00007626"/>
    </source>
</evidence>
<evidence type="ECO:0000256" key="15">
    <source>
        <dbReference type="ARBA" id="ARBA00044559"/>
    </source>
</evidence>
<dbReference type="Proteomes" id="UP000515156">
    <property type="component" value="Chromosome 9"/>
</dbReference>
<dbReference type="OrthoDB" id="46913at2759"/>
<evidence type="ECO:0000313" key="17">
    <source>
        <dbReference type="Proteomes" id="UP000515156"/>
    </source>
</evidence>
<dbReference type="EC" id="3.1.26.5" evidence="5"/>
<evidence type="ECO:0000256" key="10">
    <source>
        <dbReference type="ARBA" id="ARBA00022833"/>
    </source>
</evidence>
<evidence type="ECO:0000256" key="9">
    <source>
        <dbReference type="ARBA" id="ARBA00022801"/>
    </source>
</evidence>
<dbReference type="AlphaFoldDB" id="A0A6P7YQQ8"/>
<dbReference type="GO" id="GO:0004526">
    <property type="term" value="F:ribonuclease P activity"/>
    <property type="evidence" value="ECO:0007669"/>
    <property type="project" value="UniProtKB-EC"/>
</dbReference>
<evidence type="ECO:0000256" key="1">
    <source>
        <dbReference type="ARBA" id="ARBA00000928"/>
    </source>
</evidence>
<organism evidence="17 18">
    <name type="scientific">Microcaecilia unicolor</name>
    <dbReference type="NCBI Taxonomy" id="1415580"/>
    <lineage>
        <taxon>Eukaryota</taxon>
        <taxon>Metazoa</taxon>
        <taxon>Chordata</taxon>
        <taxon>Craniata</taxon>
        <taxon>Vertebrata</taxon>
        <taxon>Euteleostomi</taxon>
        <taxon>Amphibia</taxon>
        <taxon>Gymnophiona</taxon>
        <taxon>Siphonopidae</taxon>
        <taxon>Microcaecilia</taxon>
    </lineage>
</organism>
<dbReference type="GO" id="GO:0001682">
    <property type="term" value="P:tRNA 5'-leader removal"/>
    <property type="evidence" value="ECO:0007669"/>
    <property type="project" value="TreeGrafter"/>
</dbReference>
<keyword evidence="8" id="KW-0479">Metal-binding</keyword>
<name>A0A6P7YQQ8_9AMPH</name>
<dbReference type="InParanoid" id="A0A6P7YQQ8"/>
<comment type="catalytic activity">
    <reaction evidence="1">
        <text>Endonucleolytic cleavage of RNA, removing 5'-extranucleotides from tRNA precursor.</text>
        <dbReference type="EC" id="3.1.26.5"/>
    </reaction>
</comment>
<dbReference type="GO" id="GO:0030678">
    <property type="term" value="C:mitochondrial ribonuclease P complex"/>
    <property type="evidence" value="ECO:0007669"/>
    <property type="project" value="TreeGrafter"/>
</dbReference>
<dbReference type="CDD" id="cd18718">
    <property type="entry name" value="PIN_PRORP"/>
    <property type="match status" value="1"/>
</dbReference>
<evidence type="ECO:0000256" key="13">
    <source>
        <dbReference type="ARBA" id="ARBA00023128"/>
    </source>
</evidence>
<dbReference type="PANTHER" id="PTHR13547:SF1">
    <property type="entry name" value="MITOCHONDRIAL RIBONUCLEASE P CATALYTIC SUBUNIT"/>
    <property type="match status" value="1"/>
</dbReference>
<keyword evidence="13" id="KW-0496">Mitochondrion</keyword>
<evidence type="ECO:0000256" key="14">
    <source>
        <dbReference type="ARBA" id="ARBA00044536"/>
    </source>
</evidence>
<comment type="cofactor">
    <cofactor evidence="2">
        <name>Mg(2+)</name>
        <dbReference type="ChEBI" id="CHEBI:18420"/>
    </cofactor>
</comment>
<protein>
    <recommendedName>
        <fullName evidence="14">Mitochondrial ribonuclease P catalytic subunit</fullName>
        <ecNumber evidence="5">3.1.26.5</ecNumber>
    </recommendedName>
    <alternativeName>
        <fullName evidence="15">Mitochondrial ribonuclease P protein 3</fullName>
    </alternativeName>
</protein>
<dbReference type="KEGG" id="muo:115477124"/>
<dbReference type="InterPro" id="IPR011990">
    <property type="entry name" value="TPR-like_helical_dom_sf"/>
</dbReference>
<feature type="domain" description="PRORP" evidence="16">
    <location>
        <begin position="348"/>
        <end position="584"/>
    </location>
</feature>
<dbReference type="CTD" id="9692"/>
<dbReference type="GeneID" id="115477124"/>
<gene>
    <name evidence="18" type="primary">PRORP</name>
</gene>
<evidence type="ECO:0000256" key="2">
    <source>
        <dbReference type="ARBA" id="ARBA00001946"/>
    </source>
</evidence>
<dbReference type="Gene3D" id="1.25.40.10">
    <property type="entry name" value="Tetratricopeptide repeat domain"/>
    <property type="match status" value="1"/>
</dbReference>
<comment type="similarity">
    <text evidence="4">Belongs to the PPR family. P subfamily.</text>
</comment>
<keyword evidence="6" id="KW-0819">tRNA processing</keyword>
<dbReference type="InterPro" id="IPR033495">
    <property type="entry name" value="MRPP3_PIN_dom"/>
</dbReference>
<dbReference type="InterPro" id="IPR031595">
    <property type="entry name" value="PRORP_C"/>
</dbReference>
<dbReference type="PANTHER" id="PTHR13547">
    <property type="match status" value="1"/>
</dbReference>
<evidence type="ECO:0000256" key="11">
    <source>
        <dbReference type="ARBA" id="ARBA00022842"/>
    </source>
</evidence>
<evidence type="ECO:0000256" key="7">
    <source>
        <dbReference type="ARBA" id="ARBA00022722"/>
    </source>
</evidence>
<keyword evidence="7" id="KW-0540">Nuclease</keyword>
<evidence type="ECO:0000256" key="6">
    <source>
        <dbReference type="ARBA" id="ARBA00022694"/>
    </source>
</evidence>
<evidence type="ECO:0000259" key="16">
    <source>
        <dbReference type="Pfam" id="PF16953"/>
    </source>
</evidence>
<sequence length="592" mass="68599">MMFLCAFKVPSVLHTALRNGLPFPAIACHLPVVYSSLFYRHCLYKLGCFPFTTSPKFTCPENCREPPAIKNDKPIKKEGRVHNKTAFPFSVFSAGAAERRKLMLKWTEETKDSKGRVSKQKTHKVPSKPLCAQEWKILKEESNRIKEFEEHMMQQIVISNCDINVAKSLLVFAAKESSIGYKLLRNYLILCANQNRTSEIYDVYEIMKARFKTLDTSALSLFIRGFSQTDHWEESLSLLETMKKVVVPSRRDYSNCILGALGKKKWKIAWDLYYEMLKSNLTPRLDTLKSLFDTGKDLKDDMFKSELVEVLLYMRHNRVYPDEALMWSIKSWFESIPGENWKGYVSAVESSGRCPTCSQSLESINLSQEEYGSLKDVILNDVIQGTDTFRKTTPEELQEFQTFVASHPPFDIVIDGLNIAGIFKRGCRSQILLSVVSYLAQRKLRLLVLGRKHMLNEPGIWLRQHMDLIQQRANCFFMENISEDDPFLLYATIHSGNQCRFITRDLLRDHRACLSDIQIKHLFLKWQRGHQLVISHYSPGNPVTFQPILSYDTIIQTTGDTWHIPYDMDNVTRASYEVPRKWLCLQRQNHKI</sequence>
<keyword evidence="12" id="KW-0809">Transit peptide</keyword>
<reference evidence="18" key="1">
    <citation type="submission" date="2025-08" db="UniProtKB">
        <authorList>
            <consortium name="RefSeq"/>
        </authorList>
    </citation>
    <scope>IDENTIFICATION</scope>
</reference>
<keyword evidence="17" id="KW-1185">Reference proteome</keyword>
<comment type="subcellular location">
    <subcellularLocation>
        <location evidence="3">Mitochondrion</location>
    </subcellularLocation>
</comment>
<keyword evidence="10" id="KW-0862">Zinc</keyword>
<evidence type="ECO:0000256" key="5">
    <source>
        <dbReference type="ARBA" id="ARBA00012179"/>
    </source>
</evidence>
<dbReference type="GO" id="GO:0097745">
    <property type="term" value="P:mitochondrial tRNA 5'-end processing"/>
    <property type="evidence" value="ECO:0007669"/>
    <property type="project" value="TreeGrafter"/>
</dbReference>
<dbReference type="RefSeq" id="XP_030069597.1">
    <property type="nucleotide sequence ID" value="XM_030213737.1"/>
</dbReference>